<accession>A0A6J6PLF1</accession>
<dbReference type="EMBL" id="CAEZXN010000026">
    <property type="protein sequence ID" value="CAB4700321.1"/>
    <property type="molecule type" value="Genomic_DNA"/>
</dbReference>
<gene>
    <name evidence="2" type="ORF">UFOPK2423_01141</name>
</gene>
<protein>
    <submittedName>
        <fullName evidence="2">Unannotated protein</fullName>
    </submittedName>
</protein>
<reference evidence="2" key="1">
    <citation type="submission" date="2020-05" db="EMBL/GenBank/DDBJ databases">
        <authorList>
            <person name="Chiriac C."/>
            <person name="Salcher M."/>
            <person name="Ghai R."/>
            <person name="Kavagutti S V."/>
        </authorList>
    </citation>
    <scope>NUCLEOTIDE SEQUENCE</scope>
</reference>
<proteinExistence type="predicted"/>
<name>A0A6J6PLF1_9ZZZZ</name>
<sequence>MLKALVLMVQRSKVLRAFMNPTCWQNQTRLPFRFCRGVQKHQALHVCSATSCSPTAIRLMQILVMYSSALLLAQLKWDSPSTRILKLNSSSSKKNQSVGKPQFPSTQVGTSTTRRMWSATISVAKQSPCLKRWALAWNLATMKAPLVNRRSTFATRMRFQLLTTS</sequence>
<evidence type="ECO:0000256" key="1">
    <source>
        <dbReference type="SAM" id="MobiDB-lite"/>
    </source>
</evidence>
<evidence type="ECO:0000313" key="2">
    <source>
        <dbReference type="EMBL" id="CAB4700321.1"/>
    </source>
</evidence>
<feature type="compositionally biased region" description="Polar residues" evidence="1">
    <location>
        <begin position="96"/>
        <end position="111"/>
    </location>
</feature>
<dbReference type="AlphaFoldDB" id="A0A6J6PLF1"/>
<feature type="region of interest" description="Disordered" evidence="1">
    <location>
        <begin position="90"/>
        <end position="111"/>
    </location>
</feature>
<organism evidence="2">
    <name type="scientific">freshwater metagenome</name>
    <dbReference type="NCBI Taxonomy" id="449393"/>
    <lineage>
        <taxon>unclassified sequences</taxon>
        <taxon>metagenomes</taxon>
        <taxon>ecological metagenomes</taxon>
    </lineage>
</organism>